<reference evidence="1" key="1">
    <citation type="journal article" date="2020" name="Nature">
        <title>Giant virus diversity and host interactions through global metagenomics.</title>
        <authorList>
            <person name="Schulz F."/>
            <person name="Roux S."/>
            <person name="Paez-Espino D."/>
            <person name="Jungbluth S."/>
            <person name="Walsh D.A."/>
            <person name="Denef V.J."/>
            <person name="McMahon K.D."/>
            <person name="Konstantinidis K.T."/>
            <person name="Eloe-Fadrosh E.A."/>
            <person name="Kyrpides N.C."/>
            <person name="Woyke T."/>
        </authorList>
    </citation>
    <scope>NUCLEOTIDE SEQUENCE</scope>
    <source>
        <strain evidence="1">GVMAG-M-3300010157-4</strain>
    </source>
</reference>
<sequence length="164" mass="19312">MNNSFMQSLNMKSLMDSDDYVNNTERIRELKHSERILEDIGKLCRVKKDHFHMKMVEEEKFNFLCETSAPFLFSNYTDLFRKVLKDELDMKMMVNFIGILKQIEEGTLDQYDASVKVGTILREMYVDSALRRGDNLDKEHAADAPTFVEPTPISWKEYKSKKHD</sequence>
<organism evidence="1">
    <name type="scientific">viral metagenome</name>
    <dbReference type="NCBI Taxonomy" id="1070528"/>
    <lineage>
        <taxon>unclassified sequences</taxon>
        <taxon>metagenomes</taxon>
        <taxon>organismal metagenomes</taxon>
    </lineage>
</organism>
<protein>
    <submittedName>
        <fullName evidence="1">Uncharacterized protein</fullName>
    </submittedName>
</protein>
<dbReference type="AlphaFoldDB" id="A0A6C0B7B6"/>
<dbReference type="EMBL" id="MN739080">
    <property type="protein sequence ID" value="QHS87388.1"/>
    <property type="molecule type" value="Genomic_DNA"/>
</dbReference>
<accession>A0A6C0B7B6</accession>
<name>A0A6C0B7B6_9ZZZZ</name>
<evidence type="ECO:0000313" key="1">
    <source>
        <dbReference type="EMBL" id="QHS87388.1"/>
    </source>
</evidence>
<proteinExistence type="predicted"/>